<evidence type="ECO:0000256" key="1">
    <source>
        <dbReference type="SAM" id="MobiDB-lite"/>
    </source>
</evidence>
<proteinExistence type="predicted"/>
<feature type="compositionally biased region" description="Low complexity" evidence="1">
    <location>
        <begin position="37"/>
        <end position="53"/>
    </location>
</feature>
<dbReference type="AlphaFoldDB" id="A0A4V3CTG1"/>
<keyword evidence="3" id="KW-1185">Reference proteome</keyword>
<dbReference type="EMBL" id="SNXS01000003">
    <property type="protein sequence ID" value="TDP71757.1"/>
    <property type="molecule type" value="Genomic_DNA"/>
</dbReference>
<gene>
    <name evidence="2" type="ORF">DES47_103740</name>
</gene>
<evidence type="ECO:0000313" key="2">
    <source>
        <dbReference type="EMBL" id="TDP71757.1"/>
    </source>
</evidence>
<protein>
    <submittedName>
        <fullName evidence="2">Uncharacterized protein</fullName>
    </submittedName>
</protein>
<evidence type="ECO:0000313" key="3">
    <source>
        <dbReference type="Proteomes" id="UP000295361"/>
    </source>
</evidence>
<reference evidence="2 3" key="1">
    <citation type="submission" date="2019-03" db="EMBL/GenBank/DDBJ databases">
        <title>Genomic Encyclopedia of Type Strains, Phase IV (KMG-IV): sequencing the most valuable type-strain genomes for metagenomic binning, comparative biology and taxonomic classification.</title>
        <authorList>
            <person name="Goeker M."/>
        </authorList>
    </citation>
    <scope>NUCLEOTIDE SEQUENCE [LARGE SCALE GENOMIC DNA]</scope>
    <source>
        <strain evidence="2 3">DSM 16998</strain>
    </source>
</reference>
<sequence length="61" mass="5928">MSGAFLQRCLAAASSALNNPSLGLAIQAQLPDHHPALGLAPAPAPMAASTRAPLGAQGAIA</sequence>
<dbReference type="RefSeq" id="WP_133701507.1">
    <property type="nucleotide sequence ID" value="NZ_SNXS01000003.1"/>
</dbReference>
<organism evidence="2 3">
    <name type="scientific">Roseateles toxinivorans</name>
    <dbReference type="NCBI Taxonomy" id="270368"/>
    <lineage>
        <taxon>Bacteria</taxon>
        <taxon>Pseudomonadati</taxon>
        <taxon>Pseudomonadota</taxon>
        <taxon>Betaproteobacteria</taxon>
        <taxon>Burkholderiales</taxon>
        <taxon>Sphaerotilaceae</taxon>
        <taxon>Roseateles</taxon>
    </lineage>
</organism>
<name>A0A4V3CTG1_9BURK</name>
<dbReference type="Proteomes" id="UP000295361">
    <property type="component" value="Unassembled WGS sequence"/>
</dbReference>
<feature type="region of interest" description="Disordered" evidence="1">
    <location>
        <begin position="37"/>
        <end position="61"/>
    </location>
</feature>
<comment type="caution">
    <text evidence="2">The sequence shown here is derived from an EMBL/GenBank/DDBJ whole genome shotgun (WGS) entry which is preliminary data.</text>
</comment>
<accession>A0A4V3CTG1</accession>
<dbReference type="InParanoid" id="A0A4V3CTG1"/>